<name>W4K3Q0_HETIT</name>
<dbReference type="InterPro" id="IPR033308">
    <property type="entry name" value="PGAP5/Cdc1/Ted1"/>
</dbReference>
<dbReference type="GO" id="GO:0006506">
    <property type="term" value="P:GPI anchor biosynthetic process"/>
    <property type="evidence" value="ECO:0007669"/>
    <property type="project" value="InterPro"/>
</dbReference>
<evidence type="ECO:0000259" key="6">
    <source>
        <dbReference type="Pfam" id="PF00149"/>
    </source>
</evidence>
<dbReference type="eggNOG" id="KOG3662">
    <property type="taxonomic scope" value="Eukaryota"/>
</dbReference>
<accession>W4K3Q0</accession>
<keyword evidence="4 5" id="KW-0472">Membrane</keyword>
<comment type="subcellular location">
    <subcellularLocation>
        <location evidence="1">Membrane</location>
        <topology evidence="1">Multi-pass membrane protein</topology>
    </subcellularLocation>
</comment>
<evidence type="ECO:0000256" key="2">
    <source>
        <dbReference type="ARBA" id="ARBA00022692"/>
    </source>
</evidence>
<feature type="transmembrane region" description="Helical" evidence="5">
    <location>
        <begin position="21"/>
        <end position="41"/>
    </location>
</feature>
<dbReference type="AlphaFoldDB" id="W4K3Q0"/>
<dbReference type="GeneID" id="20677184"/>
<dbReference type="GO" id="GO:0016787">
    <property type="term" value="F:hydrolase activity"/>
    <property type="evidence" value="ECO:0007669"/>
    <property type="project" value="InterPro"/>
</dbReference>
<keyword evidence="3 5" id="KW-1133">Transmembrane helix</keyword>
<dbReference type="Gene3D" id="3.60.21.10">
    <property type="match status" value="1"/>
</dbReference>
<dbReference type="OrthoDB" id="5977743at2759"/>
<feature type="non-terminal residue" evidence="7">
    <location>
        <position position="388"/>
    </location>
</feature>
<dbReference type="HOGENOM" id="CLU_011607_0_1_1"/>
<keyword evidence="2 5" id="KW-0812">Transmembrane</keyword>
<dbReference type="Pfam" id="PF00149">
    <property type="entry name" value="Metallophos"/>
    <property type="match status" value="1"/>
</dbReference>
<dbReference type="FunCoup" id="W4K3Q0">
    <property type="interactions" value="213"/>
</dbReference>
<gene>
    <name evidence="7" type="ORF">HETIRDRAFT_46276</name>
</gene>
<evidence type="ECO:0000256" key="3">
    <source>
        <dbReference type="ARBA" id="ARBA00022989"/>
    </source>
</evidence>
<organism evidence="7 8">
    <name type="scientific">Heterobasidion irregulare (strain TC 32-1)</name>
    <dbReference type="NCBI Taxonomy" id="747525"/>
    <lineage>
        <taxon>Eukaryota</taxon>
        <taxon>Fungi</taxon>
        <taxon>Dikarya</taxon>
        <taxon>Basidiomycota</taxon>
        <taxon>Agaricomycotina</taxon>
        <taxon>Agaricomycetes</taxon>
        <taxon>Russulales</taxon>
        <taxon>Bondarzewiaceae</taxon>
        <taxon>Heterobasidion</taxon>
        <taxon>Heterobasidion annosum species complex</taxon>
    </lineage>
</organism>
<keyword evidence="8" id="KW-1185">Reference proteome</keyword>
<dbReference type="PANTHER" id="PTHR13315">
    <property type="entry name" value="METALLO PHOSPHOESTERASE RELATED"/>
    <property type="match status" value="1"/>
</dbReference>
<proteinExistence type="predicted"/>
<dbReference type="STRING" id="747525.W4K3Q0"/>
<evidence type="ECO:0000256" key="5">
    <source>
        <dbReference type="SAM" id="Phobius"/>
    </source>
</evidence>
<feature type="domain" description="Calcineurin-like phosphoesterase" evidence="6">
    <location>
        <begin position="63"/>
        <end position="253"/>
    </location>
</feature>
<dbReference type="GO" id="GO:0005783">
    <property type="term" value="C:endoplasmic reticulum"/>
    <property type="evidence" value="ECO:0007669"/>
    <property type="project" value="TreeGrafter"/>
</dbReference>
<evidence type="ECO:0000313" key="8">
    <source>
        <dbReference type="Proteomes" id="UP000030671"/>
    </source>
</evidence>
<evidence type="ECO:0000256" key="4">
    <source>
        <dbReference type="ARBA" id="ARBA00023136"/>
    </source>
</evidence>
<dbReference type="InParanoid" id="W4K3Q0"/>
<evidence type="ECO:0000256" key="1">
    <source>
        <dbReference type="ARBA" id="ARBA00004141"/>
    </source>
</evidence>
<dbReference type="KEGG" id="hir:HETIRDRAFT_46276"/>
<dbReference type="SUPFAM" id="SSF56300">
    <property type="entry name" value="Metallo-dependent phosphatases"/>
    <property type="match status" value="1"/>
</dbReference>
<dbReference type="InterPro" id="IPR004843">
    <property type="entry name" value="Calcineurin-like_PHP"/>
</dbReference>
<evidence type="ECO:0000313" key="7">
    <source>
        <dbReference type="EMBL" id="ETW80437.1"/>
    </source>
</evidence>
<dbReference type="EMBL" id="KI925459">
    <property type="protein sequence ID" value="ETW80437.1"/>
    <property type="molecule type" value="Genomic_DNA"/>
</dbReference>
<dbReference type="GO" id="GO:0016020">
    <property type="term" value="C:membrane"/>
    <property type="evidence" value="ECO:0007669"/>
    <property type="project" value="UniProtKB-SubCell"/>
</dbReference>
<dbReference type="Proteomes" id="UP000030671">
    <property type="component" value="Unassembled WGS sequence"/>
</dbReference>
<dbReference type="PANTHER" id="PTHR13315:SF4">
    <property type="entry name" value="METALLOPHOSPHOESTERASE, ISOFORM E"/>
    <property type="match status" value="1"/>
</dbReference>
<dbReference type="InterPro" id="IPR029052">
    <property type="entry name" value="Metallo-depent_PP-like"/>
</dbReference>
<reference evidence="7 8" key="1">
    <citation type="journal article" date="2012" name="New Phytol.">
        <title>Insight into trade-off between wood decay and parasitism from the genome of a fungal forest pathogen.</title>
        <authorList>
            <person name="Olson A."/>
            <person name="Aerts A."/>
            <person name="Asiegbu F."/>
            <person name="Belbahri L."/>
            <person name="Bouzid O."/>
            <person name="Broberg A."/>
            <person name="Canback B."/>
            <person name="Coutinho P.M."/>
            <person name="Cullen D."/>
            <person name="Dalman K."/>
            <person name="Deflorio G."/>
            <person name="van Diepen L.T."/>
            <person name="Dunand C."/>
            <person name="Duplessis S."/>
            <person name="Durling M."/>
            <person name="Gonthier P."/>
            <person name="Grimwood J."/>
            <person name="Fossdal C.G."/>
            <person name="Hansson D."/>
            <person name="Henrissat B."/>
            <person name="Hietala A."/>
            <person name="Himmelstrand K."/>
            <person name="Hoffmeister D."/>
            <person name="Hogberg N."/>
            <person name="James T.Y."/>
            <person name="Karlsson M."/>
            <person name="Kohler A."/>
            <person name="Kues U."/>
            <person name="Lee Y.H."/>
            <person name="Lin Y.C."/>
            <person name="Lind M."/>
            <person name="Lindquist E."/>
            <person name="Lombard V."/>
            <person name="Lucas S."/>
            <person name="Lunden K."/>
            <person name="Morin E."/>
            <person name="Murat C."/>
            <person name="Park J."/>
            <person name="Raffaello T."/>
            <person name="Rouze P."/>
            <person name="Salamov A."/>
            <person name="Schmutz J."/>
            <person name="Solheim H."/>
            <person name="Stahlberg J."/>
            <person name="Velez H."/>
            <person name="de Vries R.P."/>
            <person name="Wiebenga A."/>
            <person name="Woodward S."/>
            <person name="Yakovlev I."/>
            <person name="Garbelotto M."/>
            <person name="Martin F."/>
            <person name="Grigoriev I.V."/>
            <person name="Stenlid J."/>
        </authorList>
    </citation>
    <scope>NUCLEOTIDE SEQUENCE [LARGE SCALE GENOMIC DNA]</scope>
    <source>
        <strain evidence="7 8">TC 32-1</strain>
    </source>
</reference>
<dbReference type="RefSeq" id="XP_009546945.1">
    <property type="nucleotide sequence ID" value="XM_009548650.1"/>
</dbReference>
<protein>
    <recommendedName>
        <fullName evidence="6">Calcineurin-like phosphoesterase domain-containing protein</fullName>
    </recommendedName>
</protein>
<sequence>MNTKRYTFARALGSDILVNGLRLFWVTLVIWGEFGVFFYSLSSCRWPDKLFHRPKSSPRASHILLVADPHVLPDTHSRAHTLVQRFRDIHLRKSWAAVRRLRPHTIFFLGDMLASGGAIKDDDEYETYVRKFKNTFPVDPDIEVRYLPGNSDVGLGEINSFTKHVRERYMDHFGALNQRISVANSTLVLLDAPGLVNEDYLRAGSGVSFDHWTPLKDGPIEFVTAVATDHEQGPIILFSHIPLHRAESRACGPLRERGTIRRGVGHGWQSSLGKQTSVFLLQSLKPVVIFSADDRDYCDITHVIASNVSSASSSAQRAEIHEITVKSISLAPQITRPGFQLLSLLPMDPDTSTDVPTFAHTPCFLPSAHHTYTGLYIPFSFLTSIALL</sequence>